<dbReference type="Proteomes" id="UP001140091">
    <property type="component" value="Unassembled WGS sequence"/>
</dbReference>
<reference evidence="3" key="1">
    <citation type="submission" date="2022-06" db="EMBL/GenBank/DDBJ databases">
        <title>Genome Sequence of Candolleomyces eurysporus.</title>
        <authorList>
            <person name="Buettner E."/>
        </authorList>
    </citation>
    <scope>NUCLEOTIDE SEQUENCE</scope>
    <source>
        <strain evidence="3">VTCC 930004</strain>
    </source>
</reference>
<keyword evidence="1" id="KW-0472">Membrane</keyword>
<feature type="non-terminal residue" evidence="3">
    <location>
        <position position="1"/>
    </location>
</feature>
<protein>
    <recommendedName>
        <fullName evidence="2">DUF6535 domain-containing protein</fullName>
    </recommendedName>
</protein>
<keyword evidence="4" id="KW-1185">Reference proteome</keyword>
<evidence type="ECO:0000259" key="2">
    <source>
        <dbReference type="Pfam" id="PF20153"/>
    </source>
</evidence>
<gene>
    <name evidence="3" type="ORF">H1R20_g1305</name>
</gene>
<dbReference type="InterPro" id="IPR016024">
    <property type="entry name" value="ARM-type_fold"/>
</dbReference>
<evidence type="ECO:0000313" key="4">
    <source>
        <dbReference type="Proteomes" id="UP001140091"/>
    </source>
</evidence>
<evidence type="ECO:0000313" key="3">
    <source>
        <dbReference type="EMBL" id="KAJ2935790.1"/>
    </source>
</evidence>
<feature type="transmembrane region" description="Helical" evidence="1">
    <location>
        <begin position="117"/>
        <end position="139"/>
    </location>
</feature>
<comment type="caution">
    <text evidence="3">The sequence shown here is derived from an EMBL/GenBank/DDBJ whole genome shotgun (WGS) entry which is preliminary data.</text>
</comment>
<sequence>MPPKAEHGDPSIDRLLQAGLFAGVVSSFVIDARRDIQEKSEQNLLDDIRLEVVRQHSIPALANCVSILWHASLYVTLFSAIMGILAKTWLTNLIPTKSKSKTMDAYRRYRLDMESSYYLQPAITLMFLLVQIASLFFLIGLVIQSITDQTILGYATLAFCVLGAVIYCVVILLPHAASLSSFRNPLSDLIQSLKIVFGRAGPQWASKIDQCLGEIFYTHLIMSPNPSRVDAAVAELALPRFKEESVQSLCLTEAPERMLARFRRLALAPADDRSLQNESLSNYLLSFLRFAHHFEMQKLEPDSALLHTLRRLLEPGYPLHQLDSLPKPLLSLQLSLKIELHCLFRKLPDADREPRCIMDFHQSEMDALPWEVSLEDILPNHRQRLILAACCGVLQGVRSGKNLKAMSANVLSLCLAEGRSKFFRIVESVISLHQNVAYCALSAPGTTDWVQSVQDEEHDIVKTLAPKVLPQLYVAMMTGSDDNVTGPLLNTPSLATGFELGASRPPLSISTLVSFLRMPHPDLFNPESIGIISYVVVFEDRDVGEDGLRLLASLGASSERTMPQLISALVANVEFGLKHESQSQSLRTIEFVSTIWKDSTSPFNSVPKQSITNLVEVALSTDSMDVRRRALSLAKGVWETTSGNSAEYKSKIKAVIEKVFIAGLDHLPSGNCDRILADLTEVLKEDGPSPPPYAFAWDSNLGFIQDMFPVLFEKIVTTAIHDADGSVREKAQSLLKELSKGNLVHGPIDALRWLKTAQPSGWWVPHDTMLVWEVFIKQLDLRVGLDNEALLEKLAEWASTGFNESARLSSVKLISTICRERCMCKLL</sequence>
<dbReference type="SUPFAM" id="SSF48371">
    <property type="entry name" value="ARM repeat"/>
    <property type="match status" value="1"/>
</dbReference>
<dbReference type="InterPro" id="IPR045338">
    <property type="entry name" value="DUF6535"/>
</dbReference>
<dbReference type="AlphaFoldDB" id="A0A9W8JJE5"/>
<feature type="domain" description="DUF6535" evidence="2">
    <location>
        <begin position="11"/>
        <end position="145"/>
    </location>
</feature>
<keyword evidence="1" id="KW-1133">Transmembrane helix</keyword>
<dbReference type="OrthoDB" id="3219854at2759"/>
<organism evidence="3 4">
    <name type="scientific">Candolleomyces eurysporus</name>
    <dbReference type="NCBI Taxonomy" id="2828524"/>
    <lineage>
        <taxon>Eukaryota</taxon>
        <taxon>Fungi</taxon>
        <taxon>Dikarya</taxon>
        <taxon>Basidiomycota</taxon>
        <taxon>Agaricomycotina</taxon>
        <taxon>Agaricomycetes</taxon>
        <taxon>Agaricomycetidae</taxon>
        <taxon>Agaricales</taxon>
        <taxon>Agaricineae</taxon>
        <taxon>Psathyrellaceae</taxon>
        <taxon>Candolleomyces</taxon>
    </lineage>
</organism>
<evidence type="ECO:0000256" key="1">
    <source>
        <dbReference type="SAM" id="Phobius"/>
    </source>
</evidence>
<name>A0A9W8JJE5_9AGAR</name>
<accession>A0A9W8JJE5</accession>
<keyword evidence="1" id="KW-0812">Transmembrane</keyword>
<dbReference type="EMBL" id="JANBPK010000321">
    <property type="protein sequence ID" value="KAJ2935790.1"/>
    <property type="molecule type" value="Genomic_DNA"/>
</dbReference>
<feature type="transmembrane region" description="Helical" evidence="1">
    <location>
        <begin position="151"/>
        <end position="173"/>
    </location>
</feature>
<proteinExistence type="predicted"/>
<feature type="transmembrane region" description="Helical" evidence="1">
    <location>
        <begin position="67"/>
        <end position="90"/>
    </location>
</feature>
<dbReference type="Pfam" id="PF20153">
    <property type="entry name" value="DUF6535"/>
    <property type="match status" value="1"/>
</dbReference>